<keyword evidence="3" id="KW-0804">Transcription</keyword>
<proteinExistence type="predicted"/>
<feature type="coiled-coil region" evidence="4">
    <location>
        <begin position="458"/>
        <end position="485"/>
    </location>
</feature>
<organism evidence="7 8">
    <name type="scientific">Paenibacillus arenilitoris</name>
    <dbReference type="NCBI Taxonomy" id="2772299"/>
    <lineage>
        <taxon>Bacteria</taxon>
        <taxon>Bacillati</taxon>
        <taxon>Bacillota</taxon>
        <taxon>Bacilli</taxon>
        <taxon>Bacillales</taxon>
        <taxon>Paenibacillaceae</taxon>
        <taxon>Paenibacillus</taxon>
    </lineage>
</organism>
<dbReference type="GO" id="GO:0003700">
    <property type="term" value="F:DNA-binding transcription factor activity"/>
    <property type="evidence" value="ECO:0007669"/>
    <property type="project" value="InterPro"/>
</dbReference>
<dbReference type="InterPro" id="IPR041522">
    <property type="entry name" value="CdaR_GGDEF"/>
</dbReference>
<dbReference type="Pfam" id="PF17853">
    <property type="entry name" value="GGDEF_2"/>
    <property type="match status" value="1"/>
</dbReference>
<keyword evidence="8" id="KW-1185">Reference proteome</keyword>
<dbReference type="PROSITE" id="PS01124">
    <property type="entry name" value="HTH_ARAC_FAMILY_2"/>
    <property type="match status" value="1"/>
</dbReference>
<dbReference type="PANTHER" id="PTHR43280:SF2">
    <property type="entry name" value="HTH-TYPE TRANSCRIPTIONAL REGULATOR EXSA"/>
    <property type="match status" value="1"/>
</dbReference>
<evidence type="ECO:0000256" key="5">
    <source>
        <dbReference type="SAM" id="Phobius"/>
    </source>
</evidence>
<accession>A0A927CVH8</accession>
<dbReference type="Gene3D" id="1.10.10.60">
    <property type="entry name" value="Homeodomain-like"/>
    <property type="match status" value="2"/>
</dbReference>
<dbReference type="GO" id="GO:0043565">
    <property type="term" value="F:sequence-specific DNA binding"/>
    <property type="evidence" value="ECO:0007669"/>
    <property type="project" value="InterPro"/>
</dbReference>
<evidence type="ECO:0000313" key="8">
    <source>
        <dbReference type="Proteomes" id="UP000632125"/>
    </source>
</evidence>
<dbReference type="InterPro" id="IPR009057">
    <property type="entry name" value="Homeodomain-like_sf"/>
</dbReference>
<reference evidence="7" key="1">
    <citation type="submission" date="2020-09" db="EMBL/GenBank/DDBJ databases">
        <title>A novel bacterium of genus Paenibacillus, isolated from South China Sea.</title>
        <authorList>
            <person name="Huang H."/>
            <person name="Mo K."/>
            <person name="Hu Y."/>
        </authorList>
    </citation>
    <scope>NUCLEOTIDE SEQUENCE</scope>
    <source>
        <strain evidence="7">IB182493</strain>
    </source>
</reference>
<evidence type="ECO:0000259" key="6">
    <source>
        <dbReference type="PROSITE" id="PS01124"/>
    </source>
</evidence>
<keyword evidence="4" id="KW-0175">Coiled coil</keyword>
<keyword evidence="2" id="KW-0238">DNA-binding</keyword>
<dbReference type="EMBL" id="JACXIY010000044">
    <property type="protein sequence ID" value="MBD2872305.1"/>
    <property type="molecule type" value="Genomic_DNA"/>
</dbReference>
<keyword evidence="5" id="KW-0812">Transmembrane</keyword>
<dbReference type="PANTHER" id="PTHR43280">
    <property type="entry name" value="ARAC-FAMILY TRANSCRIPTIONAL REGULATOR"/>
    <property type="match status" value="1"/>
</dbReference>
<evidence type="ECO:0000256" key="2">
    <source>
        <dbReference type="ARBA" id="ARBA00023125"/>
    </source>
</evidence>
<evidence type="ECO:0000313" key="7">
    <source>
        <dbReference type="EMBL" id="MBD2872305.1"/>
    </source>
</evidence>
<dbReference type="InterPro" id="IPR018062">
    <property type="entry name" value="HTH_AraC-typ_CS"/>
</dbReference>
<keyword evidence="5" id="KW-1133">Transmembrane helix</keyword>
<dbReference type="SMART" id="SM00342">
    <property type="entry name" value="HTH_ARAC"/>
    <property type="match status" value="1"/>
</dbReference>
<comment type="caution">
    <text evidence="7">The sequence shown here is derived from an EMBL/GenBank/DDBJ whole genome shotgun (WGS) entry which is preliminary data.</text>
</comment>
<keyword evidence="5" id="KW-0472">Membrane</keyword>
<dbReference type="Proteomes" id="UP000632125">
    <property type="component" value="Unassembled WGS sequence"/>
</dbReference>
<protein>
    <submittedName>
        <fullName evidence="7">AraC family transcriptional regulator</fullName>
    </submittedName>
</protein>
<keyword evidence="1" id="KW-0805">Transcription regulation</keyword>
<sequence length="747" mass="85633">MNRIRLWTKYSLTHTHSRLAILITLTLFVTVTATGLISYNVSKNVLKSEINQPEMQSLMINQDQIEKLIKKADRIAIEILFNPFTNDFLKNENVSHSNTTNLIAYLSSFKVSENFKAIYVYDSSNRKIVSSDGGYVSDPAYLADTSWLHDTETVDKMAIVNGHTDSGSSRVTLYRSIVINGKKAGMVVIDLKPDVLFAGLRPKLSDSIQKSLMITDDKQDLVYAFSAPHAISDPDRSILSQFEQQGYAEKKMDGQKIMFFYLTSRYTGWKYVSYIPSDLLLENIGIIRTIVWTLSLLFVAIGIISIAYYNQKAFKPLRRMQQLLGKYKTDYRKADLLDIERFASKMLEDHTMMTRQIRESVPESRRRLIESIFFNKISLSEMRHRWELHFPDWSNDCFITANMSIDQYEEWSKHLGESDVRLFKFAMQNMSEEMLSKTDRLVIMEHGDEGFIILLQPLDNEQDTLAATIESLRKLQSEVDRLLKLSVTIGISQPVTDYAKLQAGYRQSLSAVQCRFFDGYGKVHLFADHGYEDAGRLNDRWSDDMIAQLAAGNLDAAKSVLSELFDVIASRNYSPSELLGVLEHVQLNLEQLAIKNGDDGFAMYSGLSTMHADDIRQHFLSLMDEINRKVEQKLTSKPSVMVSRMVDYMERHYNDNIGVKEIADSVGASIYSANQWFKQESGQTVFDYLTKMRLEKAKGLLKTTDLKVFEIALMVGYQNENSFIRAFRNYTKITPGKYRELDSLEQI</sequence>
<dbReference type="PROSITE" id="PS00041">
    <property type="entry name" value="HTH_ARAC_FAMILY_1"/>
    <property type="match status" value="1"/>
</dbReference>
<name>A0A927CVH8_9BACL</name>
<gene>
    <name evidence="7" type="ORF">IDH41_27340</name>
</gene>
<dbReference type="Pfam" id="PF12833">
    <property type="entry name" value="HTH_18"/>
    <property type="match status" value="1"/>
</dbReference>
<evidence type="ECO:0000256" key="3">
    <source>
        <dbReference type="ARBA" id="ARBA00023163"/>
    </source>
</evidence>
<dbReference type="InterPro" id="IPR018060">
    <property type="entry name" value="HTH_AraC"/>
</dbReference>
<dbReference type="SUPFAM" id="SSF46689">
    <property type="entry name" value="Homeodomain-like"/>
    <property type="match status" value="2"/>
</dbReference>
<evidence type="ECO:0000256" key="4">
    <source>
        <dbReference type="SAM" id="Coils"/>
    </source>
</evidence>
<feature type="transmembrane region" description="Helical" evidence="5">
    <location>
        <begin position="290"/>
        <end position="310"/>
    </location>
</feature>
<evidence type="ECO:0000256" key="1">
    <source>
        <dbReference type="ARBA" id="ARBA00023015"/>
    </source>
</evidence>
<dbReference type="RefSeq" id="WP_190866859.1">
    <property type="nucleotide sequence ID" value="NZ_JACXIY010000044.1"/>
</dbReference>
<feature type="domain" description="HTH araC/xylS-type" evidence="6">
    <location>
        <begin position="643"/>
        <end position="741"/>
    </location>
</feature>
<dbReference type="AlphaFoldDB" id="A0A927CVH8"/>